<gene>
    <name evidence="2" type="ORF">LOAG_06388</name>
</gene>
<dbReference type="RefSeq" id="XP_003141970.1">
    <property type="nucleotide sequence ID" value="XM_003141922.1"/>
</dbReference>
<dbReference type="GeneID" id="9943797"/>
<dbReference type="KEGG" id="loa:LOAG_06388"/>
<feature type="compositionally biased region" description="Polar residues" evidence="1">
    <location>
        <begin position="99"/>
        <end position="109"/>
    </location>
</feature>
<dbReference type="InParanoid" id="A0A1S0TYJ0"/>
<dbReference type="EMBL" id="JH712069">
    <property type="protein sequence ID" value="EFO22102.1"/>
    <property type="molecule type" value="Genomic_DNA"/>
</dbReference>
<reference evidence="2" key="1">
    <citation type="submission" date="2012-04" db="EMBL/GenBank/DDBJ databases">
        <title>The Genome Sequence of Loa loa.</title>
        <authorList>
            <consortium name="The Broad Institute Genome Sequencing Platform"/>
            <consortium name="Broad Institute Genome Sequencing Center for Infectious Disease"/>
            <person name="Nutman T.B."/>
            <person name="Fink D.L."/>
            <person name="Russ C."/>
            <person name="Young S."/>
            <person name="Zeng Q."/>
            <person name="Gargeya S."/>
            <person name="Alvarado L."/>
            <person name="Berlin A."/>
            <person name="Chapman S.B."/>
            <person name="Chen Z."/>
            <person name="Freedman E."/>
            <person name="Gellesch M."/>
            <person name="Goldberg J."/>
            <person name="Griggs A."/>
            <person name="Gujja S."/>
            <person name="Heilman E.R."/>
            <person name="Heiman D."/>
            <person name="Howarth C."/>
            <person name="Mehta T."/>
            <person name="Neiman D."/>
            <person name="Pearson M."/>
            <person name="Roberts A."/>
            <person name="Saif S."/>
            <person name="Shea T."/>
            <person name="Shenoy N."/>
            <person name="Sisk P."/>
            <person name="Stolte C."/>
            <person name="Sykes S."/>
            <person name="White J."/>
            <person name="Yandava C."/>
            <person name="Haas B."/>
            <person name="Henn M.R."/>
            <person name="Nusbaum C."/>
            <person name="Birren B."/>
        </authorList>
    </citation>
    <scope>NUCLEOTIDE SEQUENCE [LARGE SCALE GENOMIC DNA]</scope>
</reference>
<sequence>MMETTLGWVNDAFFKFVIGVFKLKTIFFLTGNSQLFHSCKHYDVLRVRVHVWIGLSRLQDKIGRKFPSVTVSVDQQNNNSSGSSPSTITMVRKKPDGTNHCNGSDSTDY</sequence>
<protein>
    <submittedName>
        <fullName evidence="2">Uncharacterized protein</fullName>
    </submittedName>
</protein>
<feature type="compositionally biased region" description="Low complexity" evidence="1">
    <location>
        <begin position="73"/>
        <end position="89"/>
    </location>
</feature>
<name>A0A1S0TYJ0_LOALO</name>
<dbReference type="AlphaFoldDB" id="A0A1S0TYJ0"/>
<organism evidence="2">
    <name type="scientific">Loa loa</name>
    <name type="common">Eye worm</name>
    <name type="synonym">Filaria loa</name>
    <dbReference type="NCBI Taxonomy" id="7209"/>
    <lineage>
        <taxon>Eukaryota</taxon>
        <taxon>Metazoa</taxon>
        <taxon>Ecdysozoa</taxon>
        <taxon>Nematoda</taxon>
        <taxon>Chromadorea</taxon>
        <taxon>Rhabditida</taxon>
        <taxon>Spirurina</taxon>
        <taxon>Spiruromorpha</taxon>
        <taxon>Filarioidea</taxon>
        <taxon>Onchocercidae</taxon>
        <taxon>Loa</taxon>
    </lineage>
</organism>
<proteinExistence type="predicted"/>
<dbReference type="CTD" id="9943797"/>
<feature type="region of interest" description="Disordered" evidence="1">
    <location>
        <begin position="73"/>
        <end position="109"/>
    </location>
</feature>
<evidence type="ECO:0000256" key="1">
    <source>
        <dbReference type="SAM" id="MobiDB-lite"/>
    </source>
</evidence>
<accession>A0A1S0TYJ0</accession>
<evidence type="ECO:0000313" key="2">
    <source>
        <dbReference type="EMBL" id="EFO22102.1"/>
    </source>
</evidence>